<evidence type="ECO:0000256" key="3">
    <source>
        <dbReference type="SAM" id="Coils"/>
    </source>
</evidence>
<dbReference type="PANTHER" id="PTHR37813:SF1">
    <property type="entry name" value="FELS-2 PROPHAGE PROTEIN"/>
    <property type="match status" value="1"/>
</dbReference>
<feature type="coiled-coil region" evidence="3">
    <location>
        <begin position="282"/>
        <end position="326"/>
    </location>
</feature>
<sequence>MAEDLNIKVKVTPDTSGVQGELNGQAGRFNLPVKVSLQNVADIQTQIQNIGKNIDVKVNLTMAQNGVKNQLNSLKNQKVDMQLFDTTKLTQELNKVSSAIEKAVSKIQIALSTKIDSTMKATASNVENLGKSFGTIQTRIDSIKNTGDKAKMQAGLDTAKKNYNNLIQLGTLTTEQFSGMATQLAMVNRQVLDIVASEKKLENQAARVAKINMRGDELIDSYNRGNADLKDVYDASAKKYRTKDDRNAKRRLDRQQNRISGLIQNFQNNPTTENFDLLSHEITMYERNSNDLQSTLRAEKKEWEDNEKAKQNAAKATAAVAKKTQEAQQKAEDARKKTASNLNQQFANSDFSDSQIKYFAAKNNGYSTADMKRYFASTDKWNIKLKSAISAFNNDPTEQNLKKLTTTYNGYITAKKKLDTSLTEEKSKWEKTAAGIKKSGEDLGKTYSALEQKKAKLDSTYTKKVEGTQFTNQAIEDLAKGQNGTTSIATLFTDAETAKKDFEKNMDSGSLARYKAAIEALTQALAKMDAELTVAAKSSDQFNSQMRAKQNKYSSEMTRLSQSGTDLQDLAIRTGHGNMVNSNTAEGVLWGEVSDASKEARTAMAEFDQKLDTNSLLKYEQALQHLKELLSQFRDELTKTITATNKMGDIKDTNAAQMSEYQKSLQELTARYNTAVASKQANGKDMGGLLVGTDLTAINDAYTKADQAKANFERDMNQTSLAAYKTAMAALAQEIRNLTSALDSADNSAEKAFSSLPTQMNAVEGTLKTLNDTYRAQQNRGKSDAGVESTIQLYTDVLKEMRQIEASGSNDYSQFTEMFKKFDSQLQASGININNFTDFMRAMNSVATQAKVSIGDLGNEFKQQQSIESLNKRLNNLLYTMERYVEINKKIQGNSDVMNQYNSVKSDIQSALRSTDGAFKESTLSKAAEGFSALKKQAQDLELEGKTLSQVFQNLFGQHFSTMVAMGALHLMQNSLQQVYQNVVDIDTAMTELKKVTDETSSTYSKFLSDAGNQAKELGASVSDVVSATADFARLGYNLQDANEIAESAIMFNRVGDGVSDVNEASEDIISAMKAFNIEAENSQQIVDKYNEVGNNYAISSAGVADALTRSAAALHAAGNDINQSIGMIVAANDVAQSPEQVGNALKVLSLRIRGATTELEAMGEDADGAATSTAKLQAEIKALSGVNIMKDRDTFKSTYEILDELADKWDSLTDVSKASILEDLAGKNRASVVAGMLENWDDAKKAMETAQKSAGSAEAELETALDSVQGKLSQFQATFQSFSETVLDSDLVKGIIDFGTSALDAADGFTKWAGVIPTLTAALSAFLSLSGTKTQGSIQMLAYAVGIAA</sequence>
<accession>A0A8S5LJ18</accession>
<proteinExistence type="predicted"/>
<dbReference type="NCBIfam" id="TIGR01760">
    <property type="entry name" value="tape_meas_TP901"/>
    <property type="match status" value="1"/>
</dbReference>
<organism evidence="5">
    <name type="scientific">Siphoviridae sp. ct3o911</name>
    <dbReference type="NCBI Taxonomy" id="2827560"/>
    <lineage>
        <taxon>Viruses</taxon>
        <taxon>Duplodnaviria</taxon>
        <taxon>Heunggongvirae</taxon>
        <taxon>Uroviricota</taxon>
        <taxon>Caudoviricetes</taxon>
    </lineage>
</organism>
<dbReference type="Pfam" id="PF10145">
    <property type="entry name" value="PhageMin_Tail"/>
    <property type="match status" value="1"/>
</dbReference>
<dbReference type="GO" id="GO:0098003">
    <property type="term" value="P:viral tail assembly"/>
    <property type="evidence" value="ECO:0007669"/>
    <property type="project" value="UniProtKB-KW"/>
</dbReference>
<evidence type="ECO:0000256" key="2">
    <source>
        <dbReference type="ARBA" id="ARBA00022612"/>
    </source>
</evidence>
<keyword evidence="3" id="KW-0175">Coiled coil</keyword>
<keyword evidence="2" id="KW-1188">Viral release from host cell</keyword>
<evidence type="ECO:0000259" key="4">
    <source>
        <dbReference type="Pfam" id="PF10145"/>
    </source>
</evidence>
<protein>
    <submittedName>
        <fullName evidence="5">Minor tail protein</fullName>
    </submittedName>
</protein>
<dbReference type="PANTHER" id="PTHR37813">
    <property type="entry name" value="FELS-2 PROPHAGE PROTEIN"/>
    <property type="match status" value="1"/>
</dbReference>
<keyword evidence="1" id="KW-1245">Viral tail assembly</keyword>
<dbReference type="InterPro" id="IPR010090">
    <property type="entry name" value="Phage_tape_meas"/>
</dbReference>
<reference evidence="5" key="1">
    <citation type="journal article" date="2021" name="Proc. Natl. Acad. Sci. U.S.A.">
        <title>A Catalog of Tens of Thousands of Viruses from Human Metagenomes Reveals Hidden Associations with Chronic Diseases.</title>
        <authorList>
            <person name="Tisza M.J."/>
            <person name="Buck C.B."/>
        </authorList>
    </citation>
    <scope>NUCLEOTIDE SEQUENCE</scope>
    <source>
        <strain evidence="5">Ct3o911</strain>
    </source>
</reference>
<name>A0A8S5LJ18_9CAUD</name>
<evidence type="ECO:0000256" key="1">
    <source>
        <dbReference type="ARBA" id="ARBA00022465"/>
    </source>
</evidence>
<dbReference type="EMBL" id="BK015861">
    <property type="protein sequence ID" value="DAD70117.1"/>
    <property type="molecule type" value="Genomic_DNA"/>
</dbReference>
<evidence type="ECO:0000313" key="5">
    <source>
        <dbReference type="EMBL" id="DAD70117.1"/>
    </source>
</evidence>
<feature type="domain" description="Phage tail tape measure protein" evidence="4">
    <location>
        <begin position="1013"/>
        <end position="1227"/>
    </location>
</feature>
<feature type="coiled-coil region" evidence="3">
    <location>
        <begin position="721"/>
        <end position="780"/>
    </location>
</feature>